<keyword evidence="2" id="KW-1185">Reference proteome</keyword>
<accession>A0A176S6C4</accession>
<dbReference type="Proteomes" id="UP000076962">
    <property type="component" value="Unassembled WGS sequence"/>
</dbReference>
<dbReference type="EMBL" id="LUTY01000356">
    <property type="protein sequence ID" value="OAD23458.1"/>
    <property type="molecule type" value="Genomic_DNA"/>
</dbReference>
<reference evidence="1 2" key="1">
    <citation type="submission" date="2016-05" db="EMBL/GenBank/DDBJ databases">
        <title>Single-cell genome of chain-forming Candidatus Thiomargarita nelsonii and comparison to other large sulfur-oxidizing bacteria.</title>
        <authorList>
            <person name="Winkel M."/>
            <person name="Salman V."/>
            <person name="Woyke T."/>
            <person name="Schulz-Vogt H."/>
            <person name="Richter M."/>
            <person name="Flood B."/>
            <person name="Bailey J."/>
            <person name="Amann R."/>
            <person name="Mussmann M."/>
        </authorList>
    </citation>
    <scope>NUCLEOTIDE SEQUENCE [LARGE SCALE GENOMIC DNA]</scope>
    <source>
        <strain evidence="1 2">THI036</strain>
    </source>
</reference>
<dbReference type="AlphaFoldDB" id="A0A176S6C4"/>
<evidence type="ECO:0000313" key="1">
    <source>
        <dbReference type="EMBL" id="OAD23458.1"/>
    </source>
</evidence>
<organism evidence="1 2">
    <name type="scientific">Candidatus Thiomargarita nelsonii</name>
    <dbReference type="NCBI Taxonomy" id="1003181"/>
    <lineage>
        <taxon>Bacteria</taxon>
        <taxon>Pseudomonadati</taxon>
        <taxon>Pseudomonadota</taxon>
        <taxon>Gammaproteobacteria</taxon>
        <taxon>Thiotrichales</taxon>
        <taxon>Thiotrichaceae</taxon>
        <taxon>Thiomargarita</taxon>
    </lineage>
</organism>
<gene>
    <name evidence="1" type="ORF">THIOM_000711</name>
</gene>
<evidence type="ECO:0000313" key="2">
    <source>
        <dbReference type="Proteomes" id="UP000076962"/>
    </source>
</evidence>
<name>A0A176S6C4_9GAMM</name>
<proteinExistence type="predicted"/>
<sequence>MQLIAPLSDNLMAFLRQEDLLGQAMLFFLHEQFRTDERFEKTLAALQQEAILFNQQRMLQLMEKLHLSSQVKASDEFTRHDTKTQRLIQKSVLNLKHLSSKTAEYTQLTLMVGSAISSTGDLAQSESLFSQVIDNTPRDEEKALAYFNRFQVRLRRKAYDTALVDSFLTHKCYFAGQMRAKWQ</sequence>
<comment type="caution">
    <text evidence="1">The sequence shown here is derived from an EMBL/GenBank/DDBJ whole genome shotgun (WGS) entry which is preliminary data.</text>
</comment>
<protein>
    <submittedName>
        <fullName evidence="1">Uncharacterized protein</fullName>
    </submittedName>
</protein>